<feature type="region of interest" description="Disordered" evidence="2">
    <location>
        <begin position="172"/>
        <end position="192"/>
    </location>
</feature>
<feature type="compositionally biased region" description="Basic and acidic residues" evidence="2">
    <location>
        <begin position="1362"/>
        <end position="1378"/>
    </location>
</feature>
<feature type="region of interest" description="Disordered" evidence="2">
    <location>
        <begin position="108"/>
        <end position="156"/>
    </location>
</feature>
<evidence type="ECO:0000259" key="3">
    <source>
        <dbReference type="Pfam" id="PF20435"/>
    </source>
</evidence>
<dbReference type="GO" id="GO:0007034">
    <property type="term" value="P:vacuolar transport"/>
    <property type="evidence" value="ECO:0007669"/>
    <property type="project" value="InterPro"/>
</dbReference>
<feature type="compositionally biased region" description="Basic and acidic residues" evidence="2">
    <location>
        <begin position="443"/>
        <end position="472"/>
    </location>
</feature>
<evidence type="ECO:0000313" key="5">
    <source>
        <dbReference type="Proteomes" id="UP000290289"/>
    </source>
</evidence>
<feature type="region of interest" description="Disordered" evidence="2">
    <location>
        <begin position="341"/>
        <end position="403"/>
    </location>
</feature>
<feature type="domain" description="Meiosis-specific protein ASY3-like coiled-coil" evidence="3">
    <location>
        <begin position="662"/>
        <end position="852"/>
    </location>
</feature>
<evidence type="ECO:0000256" key="2">
    <source>
        <dbReference type="SAM" id="MobiDB-lite"/>
    </source>
</evidence>
<feature type="compositionally biased region" description="Basic and acidic residues" evidence="2">
    <location>
        <begin position="626"/>
        <end position="635"/>
    </location>
</feature>
<dbReference type="PANTHER" id="PTHR36027:SF1">
    <property type="entry name" value="MEIOSIS-SPECIFIC PROTEIN ASY3"/>
    <property type="match status" value="1"/>
</dbReference>
<evidence type="ECO:0000313" key="4">
    <source>
        <dbReference type="EMBL" id="RXH90806.1"/>
    </source>
</evidence>
<feature type="compositionally biased region" description="Basic and acidic residues" evidence="2">
    <location>
        <begin position="341"/>
        <end position="352"/>
    </location>
</feature>
<feature type="region of interest" description="Disordered" evidence="2">
    <location>
        <begin position="1352"/>
        <end position="1378"/>
    </location>
</feature>
<dbReference type="GO" id="GO:0051321">
    <property type="term" value="P:meiotic cell cycle"/>
    <property type="evidence" value="ECO:0007669"/>
    <property type="project" value="InterPro"/>
</dbReference>
<feature type="region of interest" description="Disordered" evidence="2">
    <location>
        <begin position="626"/>
        <end position="665"/>
    </location>
</feature>
<feature type="compositionally biased region" description="Polar residues" evidence="2">
    <location>
        <begin position="388"/>
        <end position="399"/>
    </location>
</feature>
<dbReference type="STRING" id="3750.A0A498J6K0"/>
<keyword evidence="5" id="KW-1185">Reference proteome</keyword>
<dbReference type="InterPro" id="IPR005024">
    <property type="entry name" value="Snf7_fam"/>
</dbReference>
<dbReference type="InterPro" id="IPR046845">
    <property type="entry name" value="ASY3-like_CC"/>
</dbReference>
<dbReference type="Pfam" id="PF03357">
    <property type="entry name" value="Snf7"/>
    <property type="match status" value="1"/>
</dbReference>
<name>A0A498J6K0_MALDO</name>
<sequence>MYFPPCIFIHFSVFRVSLSLIRRRQKNWIVKIESWRSSIINAQQASTVQVTAAVLLLLCSQTMEVDSLQYLRDDQTNNCRSFGSINHPSSQSRKISIGVVVDPSTKKKSGVTKVGEPVVPNAERGTSNLGNTTEEISKEQDVTAAKKIKQARDPEQVNSPWISTASFHQKMRTSDPPLHAKQSSDLPSCSGKQSKCDGTRNALVTNSVQFFANQTSFFQSDGKKQNFDGVSYRKRGEKDGSVELQDFTFVTAQEVVMTDKDSPVDKTDATDKEVTVDKTDATESRRTETLKMKLWEVLGTVSSPDEHSKSQPPEVGDSNLNPQPEFDQMGSTVVKPNHIPEQKYDDKGDAFIKPRQNSDTIEMDSESPDNIVRRPVTYSLSRKRGPTKKQQTSTKNGPSSGYKLKQQENNIFSFEQDCDGKLHGFSGGGSSKSMRKKTGVKSFRTESHGICLPEKDKSTKTQKEIIRSEPESPAKQNSSVGKKIGDSRGCQHENKREYHELEKNIQEQEICQSPLKYKKFKADFVTPANKDYQEDNGNPSLKKATNPEADDLSPKFGIKTPTSSSSPTSIPNSDQMVDASSPAVTERRFTVGDIRSFSTFWTPKQDCCDNEQAKSSVSFDAVEELKDSPLRKTTPDMEENAAEDGLLSSSSEEGDLRNCGEGSPIIQGLDWTEEDNWIEEPSEPNLVDGLARAVELFTLELEKLKAKMRSATNRKSSEILMSVAAEVHMQLQTVESQIQTDIGKLTNLSKSKRKRLESRFEEQQEQLKVIYDKFKEQVNQHLQECRSTLEGLEVYLTEFKGTVDKQKASHRKLLVQVEEAIETQFNDAQRRIQMARGKMLQLKHELALCLKEGILTQLTTQKDLEPDSPRPEACFLQALKITSKWTAKQCKVAMLVKIEIETGKEAVDSRKMEESESERVRELIGKAVGDWDDQVMTRARFKAFSGQRSDWEPVYLFWRDLILCVARQLGVFFISPSRLNTHWFNRGGLAPLCLPTVLYEMYNEGEVVLSVDLVDPTAGRLSQIFTRLSNSMAMLSRTGTRRSNPELLMSQDRLILTSLLKAFVFLFSISISISISITLDKAAQVVKLLSECHWTTSCVITLKRFQDLCGGPDEASAVLSHLVEQAKARYLSLSKGDLIEGVKLFFSASSFPSISSLDCDVLHLIWTTEKLQQQLHVIDQRYETSRKSALACLKSGNKKAALRHARELKLANESREKCAALLNRVEEVLDVIASAESTKKVSEAIQIGAQAIKENKISVEEVQHSLQEIEECIDTQKEIENVLEATSLYTVNDEESIEEELKKLELDIGRENLHEPILSSRVNSPGKTEASDSADSLIDSLYNLKLVDDGQARIPAVEEGTAETKRNKKTERSELQTA</sequence>
<feature type="compositionally biased region" description="Polar residues" evidence="2">
    <location>
        <begin position="124"/>
        <end position="134"/>
    </location>
</feature>
<feature type="compositionally biased region" description="Polar residues" evidence="2">
    <location>
        <begin position="181"/>
        <end position="192"/>
    </location>
</feature>
<accession>A0A498J6K0</accession>
<reference evidence="4 5" key="1">
    <citation type="submission" date="2018-10" db="EMBL/GenBank/DDBJ databases">
        <title>A high-quality apple genome assembly.</title>
        <authorList>
            <person name="Hu J."/>
        </authorList>
    </citation>
    <scope>NUCLEOTIDE SEQUENCE [LARGE SCALE GENOMIC DNA]</scope>
    <source>
        <strain evidence="5">cv. HFTH1</strain>
        <tissue evidence="4">Young leaf</tissue>
    </source>
</reference>
<feature type="region of interest" description="Disordered" evidence="2">
    <location>
        <begin position="529"/>
        <end position="582"/>
    </location>
</feature>
<dbReference type="InterPro" id="IPR037731">
    <property type="entry name" value="ASY3-like"/>
</dbReference>
<keyword evidence="1" id="KW-0175">Coiled coil</keyword>
<organism evidence="4 5">
    <name type="scientific">Malus domestica</name>
    <name type="common">Apple</name>
    <name type="synonym">Pyrus malus</name>
    <dbReference type="NCBI Taxonomy" id="3750"/>
    <lineage>
        <taxon>Eukaryota</taxon>
        <taxon>Viridiplantae</taxon>
        <taxon>Streptophyta</taxon>
        <taxon>Embryophyta</taxon>
        <taxon>Tracheophyta</taxon>
        <taxon>Spermatophyta</taxon>
        <taxon>Magnoliopsida</taxon>
        <taxon>eudicotyledons</taxon>
        <taxon>Gunneridae</taxon>
        <taxon>Pentapetalae</taxon>
        <taxon>rosids</taxon>
        <taxon>fabids</taxon>
        <taxon>Rosales</taxon>
        <taxon>Rosaceae</taxon>
        <taxon>Amygdaloideae</taxon>
        <taxon>Maleae</taxon>
        <taxon>Malus</taxon>
    </lineage>
</organism>
<dbReference type="PANTHER" id="PTHR36027">
    <property type="entry name" value="MEIOSIS-SPECIFIC PROTEIN ASY3"/>
    <property type="match status" value="1"/>
</dbReference>
<feature type="coiled-coil region" evidence="1">
    <location>
        <begin position="687"/>
        <end position="714"/>
    </location>
</feature>
<gene>
    <name evidence="4" type="ORF">DVH24_035570</name>
</gene>
<feature type="region of interest" description="Disordered" evidence="2">
    <location>
        <begin position="424"/>
        <end position="491"/>
    </location>
</feature>
<feature type="region of interest" description="Disordered" evidence="2">
    <location>
        <begin position="261"/>
        <end position="285"/>
    </location>
</feature>
<protein>
    <recommendedName>
        <fullName evidence="3">Meiosis-specific protein ASY3-like coiled-coil domain-containing protein</fullName>
    </recommendedName>
</protein>
<proteinExistence type="predicted"/>
<feature type="region of interest" description="Disordered" evidence="2">
    <location>
        <begin position="301"/>
        <end position="329"/>
    </location>
</feature>
<dbReference type="Pfam" id="PF20435">
    <property type="entry name" value="ASY3-like"/>
    <property type="match status" value="1"/>
</dbReference>
<feature type="compositionally biased region" description="Low complexity" evidence="2">
    <location>
        <begin position="560"/>
        <end position="573"/>
    </location>
</feature>
<evidence type="ECO:0000256" key="1">
    <source>
        <dbReference type="SAM" id="Coils"/>
    </source>
</evidence>
<comment type="caution">
    <text evidence="4">The sequence shown here is derived from an EMBL/GenBank/DDBJ whole genome shotgun (WGS) entry which is preliminary data.</text>
</comment>
<dbReference type="Proteomes" id="UP000290289">
    <property type="component" value="Chromosome 9"/>
</dbReference>
<dbReference type="EMBL" id="RDQH01000335">
    <property type="protein sequence ID" value="RXH90806.1"/>
    <property type="molecule type" value="Genomic_DNA"/>
</dbReference>
<dbReference type="Pfam" id="PF25880">
    <property type="entry name" value="WHD_CHMP7_1st"/>
    <property type="match status" value="1"/>
</dbReference>